<evidence type="ECO:0000313" key="1">
    <source>
        <dbReference type="EMBL" id="PIZ63575.1"/>
    </source>
</evidence>
<comment type="caution">
    <text evidence="1">The sequence shown here is derived from an EMBL/GenBank/DDBJ whole genome shotgun (WGS) entry which is preliminary data.</text>
</comment>
<gene>
    <name evidence="1" type="ORF">COY16_01510</name>
</gene>
<protein>
    <submittedName>
        <fullName evidence="1">Uncharacterized protein</fullName>
    </submittedName>
</protein>
<evidence type="ECO:0000313" key="2">
    <source>
        <dbReference type="Proteomes" id="UP000228503"/>
    </source>
</evidence>
<proteinExistence type="predicted"/>
<sequence>MCLYLTTGPYLLKCIVCLKQLPTVFSFRPQDDRPLDDIFTLPLQAAWEVVTKTTKQRKPTRQNRRAFFWDESINLNYE</sequence>
<dbReference type="EMBL" id="PFOB01000018">
    <property type="protein sequence ID" value="PIZ63575.1"/>
    <property type="molecule type" value="Genomic_DNA"/>
</dbReference>
<reference evidence="2" key="1">
    <citation type="submission" date="2017-09" db="EMBL/GenBank/DDBJ databases">
        <title>Depth-based differentiation of microbial function through sediment-hosted aquifers and enrichment of novel symbionts in the deep terrestrial subsurface.</title>
        <authorList>
            <person name="Probst A.J."/>
            <person name="Ladd B."/>
            <person name="Jarett J.K."/>
            <person name="Geller-Mcgrath D.E."/>
            <person name="Sieber C.M.K."/>
            <person name="Emerson J.B."/>
            <person name="Anantharaman K."/>
            <person name="Thomas B.C."/>
            <person name="Malmstrom R."/>
            <person name="Stieglmeier M."/>
            <person name="Klingl A."/>
            <person name="Woyke T."/>
            <person name="Ryan C.M."/>
            <person name="Banfield J.F."/>
        </authorList>
    </citation>
    <scope>NUCLEOTIDE SEQUENCE [LARGE SCALE GENOMIC DNA]</scope>
</reference>
<name>A0A2M7U0L1_9BACT</name>
<organism evidence="1 2">
    <name type="scientific">Candidatus Roizmanbacteria bacterium CG_4_10_14_0_2_um_filter_39_13</name>
    <dbReference type="NCBI Taxonomy" id="1974825"/>
    <lineage>
        <taxon>Bacteria</taxon>
        <taxon>Candidatus Roizmaniibacteriota</taxon>
    </lineage>
</organism>
<dbReference type="Proteomes" id="UP000228503">
    <property type="component" value="Unassembled WGS sequence"/>
</dbReference>
<accession>A0A2M7U0L1</accession>
<dbReference type="AlphaFoldDB" id="A0A2M7U0L1"/>